<proteinExistence type="inferred from homology"/>
<comment type="subcellular location">
    <subcellularLocation>
        <location evidence="1">Nucleus</location>
    </subcellularLocation>
</comment>
<dbReference type="InterPro" id="IPR004855">
    <property type="entry name" value="TFIIA_asu/bsu"/>
</dbReference>
<dbReference type="GO" id="GO:0005672">
    <property type="term" value="C:transcription factor TFIIA complex"/>
    <property type="evidence" value="ECO:0007669"/>
    <property type="project" value="InterPro"/>
</dbReference>
<dbReference type="SUPFAM" id="SSF50784">
    <property type="entry name" value="Transcription factor IIA (TFIIA), beta-barrel domain"/>
    <property type="match status" value="1"/>
</dbReference>
<feature type="region of interest" description="Disordered" evidence="5">
    <location>
        <begin position="51"/>
        <end position="71"/>
    </location>
</feature>
<name>A0A9Q5HWM7_SANBA</name>
<evidence type="ECO:0000256" key="2">
    <source>
        <dbReference type="ARBA" id="ARBA00010059"/>
    </source>
</evidence>
<reference evidence="6" key="1">
    <citation type="submission" date="2016-06" db="EMBL/GenBank/DDBJ databases">
        <title>Draft Genome sequence of the fungus Inonotus baumii.</title>
        <authorList>
            <person name="Zhu H."/>
            <person name="Lin W."/>
        </authorList>
    </citation>
    <scope>NUCLEOTIDE SEQUENCE</scope>
    <source>
        <strain evidence="6">821</strain>
    </source>
</reference>
<dbReference type="Pfam" id="PF03153">
    <property type="entry name" value="TFIIA"/>
    <property type="match status" value="1"/>
</dbReference>
<dbReference type="PANTHER" id="PTHR12694:SF8">
    <property type="entry name" value="TRANSCRIPTION INITIATION FACTOR IIA SUBUNIT 1"/>
    <property type="match status" value="1"/>
</dbReference>
<feature type="compositionally biased region" description="Low complexity" evidence="5">
    <location>
        <begin position="152"/>
        <end position="163"/>
    </location>
</feature>
<evidence type="ECO:0000256" key="3">
    <source>
        <dbReference type="ARBA" id="ARBA00023163"/>
    </source>
</evidence>
<feature type="compositionally biased region" description="Acidic residues" evidence="5">
    <location>
        <begin position="207"/>
        <end position="228"/>
    </location>
</feature>
<dbReference type="AlphaFoldDB" id="A0A9Q5HWM7"/>
<comment type="similarity">
    <text evidence="2">Belongs to the TFIIA subunit 1 family.</text>
</comment>
<feature type="region of interest" description="Disordered" evidence="5">
    <location>
        <begin position="84"/>
        <end position="231"/>
    </location>
</feature>
<dbReference type="CDD" id="cd07976">
    <property type="entry name" value="TFIIA_alpha_beta_like"/>
    <property type="match status" value="1"/>
</dbReference>
<accession>A0A9Q5HWM7</accession>
<evidence type="ECO:0000256" key="5">
    <source>
        <dbReference type="SAM" id="MobiDB-lite"/>
    </source>
</evidence>
<gene>
    <name evidence="6" type="ORF">A7U60_g5526</name>
</gene>
<evidence type="ECO:0000313" key="7">
    <source>
        <dbReference type="Proteomes" id="UP000757232"/>
    </source>
</evidence>
<dbReference type="EMBL" id="LNZH02000192">
    <property type="protein sequence ID" value="OCB87386.1"/>
    <property type="molecule type" value="Genomic_DNA"/>
</dbReference>
<dbReference type="SMART" id="SM01371">
    <property type="entry name" value="TFIIA"/>
    <property type="match status" value="1"/>
</dbReference>
<dbReference type="PANTHER" id="PTHR12694">
    <property type="entry name" value="TRANSCRIPTION INITIATION FACTOR IIA SUBUNIT 1"/>
    <property type="match status" value="1"/>
</dbReference>
<feature type="compositionally biased region" description="Pro residues" evidence="5">
    <location>
        <begin position="114"/>
        <end position="127"/>
    </location>
</feature>
<dbReference type="InterPro" id="IPR009088">
    <property type="entry name" value="TFIIA_b-brl"/>
</dbReference>
<dbReference type="SUPFAM" id="SSF47396">
    <property type="entry name" value="Transcription factor IIA (TFIIA), alpha-helical domain"/>
    <property type="match status" value="1"/>
</dbReference>
<protein>
    <submittedName>
        <fullName evidence="6">Transcription factor IIA, alpha/beta subunit</fullName>
    </submittedName>
</protein>
<keyword evidence="7" id="KW-1185">Reference proteome</keyword>
<dbReference type="Gene3D" id="2.30.18.10">
    <property type="entry name" value="Transcription factor IIA (TFIIA), beta-barrel domain"/>
    <property type="match status" value="1"/>
</dbReference>
<dbReference type="GO" id="GO:0006367">
    <property type="term" value="P:transcription initiation at RNA polymerase II promoter"/>
    <property type="evidence" value="ECO:0007669"/>
    <property type="project" value="InterPro"/>
</dbReference>
<dbReference type="OrthoDB" id="6275927at2759"/>
<feature type="compositionally biased region" description="Low complexity" evidence="5">
    <location>
        <begin position="171"/>
        <end position="184"/>
    </location>
</feature>
<comment type="caution">
    <text evidence="6">The sequence shown here is derived from an EMBL/GenBank/DDBJ whole genome shotgun (WGS) entry which is preliminary data.</text>
</comment>
<keyword evidence="4" id="KW-0539">Nucleus</keyword>
<sequence length="278" mass="30335">MIYRAIIDDVIANIKSDFDDYGVSEDVLSNLQSRWENKVVASHVAEFEPQPAIPQQQNPPQPSYPPHVSHPSLSQMHAAYTQYAPAPPQPHVKTEPVEGRFPLPNNMPTYIPTLPGPTLPAPRPPSIPAGVQHHYGAASQNVPARPGYPQSTTAATNGQATQNRIPQVDGPSSSASDSSSPPQSYALPRTLHPSLPQPAQSQGTVADSEEINSDLDDSDSDAEEEEQEGALGETDIVFCTYDKVARVKNKWKCVLKDGMIHVNGKDYLFAKCTCEFEW</sequence>
<dbReference type="Gene3D" id="1.10.287.100">
    <property type="match status" value="1"/>
</dbReference>
<evidence type="ECO:0000256" key="1">
    <source>
        <dbReference type="ARBA" id="ARBA00004123"/>
    </source>
</evidence>
<keyword evidence="3" id="KW-0804">Transcription</keyword>
<evidence type="ECO:0000313" key="6">
    <source>
        <dbReference type="EMBL" id="OCB87386.1"/>
    </source>
</evidence>
<evidence type="ECO:0000256" key="4">
    <source>
        <dbReference type="ARBA" id="ARBA00023242"/>
    </source>
</evidence>
<organism evidence="6 7">
    <name type="scientific">Sanghuangporus baumii</name>
    <name type="common">Phellinus baumii</name>
    <dbReference type="NCBI Taxonomy" id="108892"/>
    <lineage>
        <taxon>Eukaryota</taxon>
        <taxon>Fungi</taxon>
        <taxon>Dikarya</taxon>
        <taxon>Basidiomycota</taxon>
        <taxon>Agaricomycotina</taxon>
        <taxon>Agaricomycetes</taxon>
        <taxon>Hymenochaetales</taxon>
        <taxon>Hymenochaetaceae</taxon>
        <taxon>Sanghuangporus</taxon>
    </lineage>
</organism>
<dbReference type="Proteomes" id="UP000757232">
    <property type="component" value="Unassembled WGS sequence"/>
</dbReference>